<name>A0A151I4K4_9HYME</name>
<dbReference type="STRING" id="520822.A0A151I4K4"/>
<feature type="compositionally biased region" description="Pro residues" evidence="1">
    <location>
        <begin position="188"/>
        <end position="203"/>
    </location>
</feature>
<organism evidence="2 3">
    <name type="scientific">Atta colombica</name>
    <dbReference type="NCBI Taxonomy" id="520822"/>
    <lineage>
        <taxon>Eukaryota</taxon>
        <taxon>Metazoa</taxon>
        <taxon>Ecdysozoa</taxon>
        <taxon>Arthropoda</taxon>
        <taxon>Hexapoda</taxon>
        <taxon>Insecta</taxon>
        <taxon>Pterygota</taxon>
        <taxon>Neoptera</taxon>
        <taxon>Endopterygota</taxon>
        <taxon>Hymenoptera</taxon>
        <taxon>Apocrita</taxon>
        <taxon>Aculeata</taxon>
        <taxon>Formicoidea</taxon>
        <taxon>Formicidae</taxon>
        <taxon>Myrmicinae</taxon>
        <taxon>Atta</taxon>
    </lineage>
</organism>
<keyword evidence="3" id="KW-1185">Reference proteome</keyword>
<sequence>MLSRLKIPSRFAHTGAGIRADSIQQERPHCVSHAHRGGNERGDYLLGNLTCLSPRCSFPPHRVKETLKRTVKTFAIAPWRTFLDGKLEEEPRRGSSLNRRSFNEKEKRERTSKEEEEEEEEEREVEGTPRYAISRVAKVAGSPKLSFFSFSSSLLNILLRPPLSTSTHLASLAQPILILLLIPPPPAMPPSPPPPSPPSPPARLAPSPLSSLAPPPSFHLRLPYTYCLWWASGPAPTGCVIII</sequence>
<dbReference type="AlphaFoldDB" id="A0A151I4K4"/>
<dbReference type="EMBL" id="KQ976474">
    <property type="protein sequence ID" value="KYM83938.1"/>
    <property type="molecule type" value="Genomic_DNA"/>
</dbReference>
<accession>A0A151I4K4</accession>
<feature type="region of interest" description="Disordered" evidence="1">
    <location>
        <begin position="88"/>
        <end position="127"/>
    </location>
</feature>
<gene>
    <name evidence="2" type="ORF">ALC53_05645</name>
</gene>
<feature type="compositionally biased region" description="Basic and acidic residues" evidence="1">
    <location>
        <begin position="101"/>
        <end position="113"/>
    </location>
</feature>
<feature type="region of interest" description="Disordered" evidence="1">
    <location>
        <begin position="188"/>
        <end position="208"/>
    </location>
</feature>
<protein>
    <submittedName>
        <fullName evidence="2">Uncharacterized protein</fullName>
    </submittedName>
</protein>
<feature type="compositionally biased region" description="Acidic residues" evidence="1">
    <location>
        <begin position="114"/>
        <end position="124"/>
    </location>
</feature>
<proteinExistence type="predicted"/>
<evidence type="ECO:0000313" key="3">
    <source>
        <dbReference type="Proteomes" id="UP000078540"/>
    </source>
</evidence>
<evidence type="ECO:0000313" key="2">
    <source>
        <dbReference type="EMBL" id="KYM83938.1"/>
    </source>
</evidence>
<evidence type="ECO:0000256" key="1">
    <source>
        <dbReference type="SAM" id="MobiDB-lite"/>
    </source>
</evidence>
<dbReference type="Proteomes" id="UP000078540">
    <property type="component" value="Unassembled WGS sequence"/>
</dbReference>
<reference evidence="2 3" key="1">
    <citation type="submission" date="2015-09" db="EMBL/GenBank/DDBJ databases">
        <title>Atta colombica WGS genome.</title>
        <authorList>
            <person name="Nygaard S."/>
            <person name="Hu H."/>
            <person name="Boomsma J."/>
            <person name="Zhang G."/>
        </authorList>
    </citation>
    <scope>NUCLEOTIDE SEQUENCE [LARGE SCALE GENOMIC DNA]</scope>
    <source>
        <strain evidence="2">Treedump-2</strain>
        <tissue evidence="2">Whole body</tissue>
    </source>
</reference>